<dbReference type="OrthoDB" id="3466517at2759"/>
<proteinExistence type="predicted"/>
<sequence length="361" mass="40110">MPTSTQPQLESLTISDGVSYSYIDSGEVPGNTYTTLVFVHGMGFNGGVFRKLVPLAAVRNLRIVSLYRRDYNPTTSFRDADLASLTSGTAEGQEDFLRSHAVEIATFLVTFAREQRIPPAPLEGASGPGGIALIGWSLGSLHTHAVVAYLDAMPSSILSDLGKYLHTMVSHDVGAVFIGIPNPPIYNIDLWYEPDFKTRFKLFYEWATAYYSHKNVTSGNIDDLEFNKFADQTHSMHELSSEELAELTSAETYGASDTLLLYIQLDVFEAMTRRAIFNKALAEKFLPNLRVRYMCGGASPGVLVWALHELRKCLADPKLNYGPDAEKARDVKFNFQAAGNHFVFWDEPELALDQYIATINL</sequence>
<dbReference type="AlphaFoldDB" id="A0A0D0AST7"/>
<accession>A0A0D0AST7</accession>
<evidence type="ECO:0000313" key="1">
    <source>
        <dbReference type="EMBL" id="KIK41054.1"/>
    </source>
</evidence>
<keyword evidence="2" id="KW-1185">Reference proteome</keyword>
<name>A0A0D0AST7_9AGAM</name>
<dbReference type="Gene3D" id="3.40.50.1820">
    <property type="entry name" value="alpha/beta hydrolase"/>
    <property type="match status" value="1"/>
</dbReference>
<dbReference type="EMBL" id="KN835281">
    <property type="protein sequence ID" value="KIK41054.1"/>
    <property type="molecule type" value="Genomic_DNA"/>
</dbReference>
<dbReference type="Proteomes" id="UP000054485">
    <property type="component" value="Unassembled WGS sequence"/>
</dbReference>
<protein>
    <recommendedName>
        <fullName evidence="3">AB hydrolase-1 domain-containing protein</fullName>
    </recommendedName>
</protein>
<reference evidence="2" key="2">
    <citation type="submission" date="2015-01" db="EMBL/GenBank/DDBJ databases">
        <title>Evolutionary Origins and Diversification of the Mycorrhizal Mutualists.</title>
        <authorList>
            <consortium name="DOE Joint Genome Institute"/>
            <consortium name="Mycorrhizal Genomics Consortium"/>
            <person name="Kohler A."/>
            <person name="Kuo A."/>
            <person name="Nagy L.G."/>
            <person name="Floudas D."/>
            <person name="Copeland A."/>
            <person name="Barry K.W."/>
            <person name="Cichocki N."/>
            <person name="Veneault-Fourrey C."/>
            <person name="LaButti K."/>
            <person name="Lindquist E.A."/>
            <person name="Lipzen A."/>
            <person name="Lundell T."/>
            <person name="Morin E."/>
            <person name="Murat C."/>
            <person name="Riley R."/>
            <person name="Ohm R."/>
            <person name="Sun H."/>
            <person name="Tunlid A."/>
            <person name="Henrissat B."/>
            <person name="Grigoriev I.V."/>
            <person name="Hibbett D.S."/>
            <person name="Martin F."/>
        </authorList>
    </citation>
    <scope>NUCLEOTIDE SEQUENCE [LARGE SCALE GENOMIC DNA]</scope>
    <source>
        <strain evidence="2">UH-Slu-Lm8-n1</strain>
    </source>
</reference>
<evidence type="ECO:0008006" key="3">
    <source>
        <dbReference type="Google" id="ProtNLM"/>
    </source>
</evidence>
<dbReference type="SUPFAM" id="SSF53474">
    <property type="entry name" value="alpha/beta-Hydrolases"/>
    <property type="match status" value="1"/>
</dbReference>
<dbReference type="InParanoid" id="A0A0D0AST7"/>
<dbReference type="HOGENOM" id="CLU_045014_0_0_1"/>
<gene>
    <name evidence="1" type="ORF">CY34DRAFT_806540</name>
</gene>
<evidence type="ECO:0000313" key="2">
    <source>
        <dbReference type="Proteomes" id="UP000054485"/>
    </source>
</evidence>
<reference evidence="1 2" key="1">
    <citation type="submission" date="2014-04" db="EMBL/GenBank/DDBJ databases">
        <authorList>
            <consortium name="DOE Joint Genome Institute"/>
            <person name="Kuo A."/>
            <person name="Ruytinx J."/>
            <person name="Rineau F."/>
            <person name="Colpaert J."/>
            <person name="Kohler A."/>
            <person name="Nagy L.G."/>
            <person name="Floudas D."/>
            <person name="Copeland A."/>
            <person name="Barry K.W."/>
            <person name="Cichocki N."/>
            <person name="Veneault-Fourrey C."/>
            <person name="LaButti K."/>
            <person name="Lindquist E.A."/>
            <person name="Lipzen A."/>
            <person name="Lundell T."/>
            <person name="Morin E."/>
            <person name="Murat C."/>
            <person name="Sun H."/>
            <person name="Tunlid A."/>
            <person name="Henrissat B."/>
            <person name="Grigoriev I.V."/>
            <person name="Hibbett D.S."/>
            <person name="Martin F."/>
            <person name="Nordberg H.P."/>
            <person name="Cantor M.N."/>
            <person name="Hua S.X."/>
        </authorList>
    </citation>
    <scope>NUCLEOTIDE SEQUENCE [LARGE SCALE GENOMIC DNA]</scope>
    <source>
        <strain evidence="1 2">UH-Slu-Lm8-n1</strain>
    </source>
</reference>
<dbReference type="InterPro" id="IPR029058">
    <property type="entry name" value="AB_hydrolase_fold"/>
</dbReference>
<organism evidence="1 2">
    <name type="scientific">Suillus luteus UH-Slu-Lm8-n1</name>
    <dbReference type="NCBI Taxonomy" id="930992"/>
    <lineage>
        <taxon>Eukaryota</taxon>
        <taxon>Fungi</taxon>
        <taxon>Dikarya</taxon>
        <taxon>Basidiomycota</taxon>
        <taxon>Agaricomycotina</taxon>
        <taxon>Agaricomycetes</taxon>
        <taxon>Agaricomycetidae</taxon>
        <taxon>Boletales</taxon>
        <taxon>Suillineae</taxon>
        <taxon>Suillaceae</taxon>
        <taxon>Suillus</taxon>
    </lineage>
</organism>